<reference evidence="4 5" key="1">
    <citation type="submission" date="2020-08" db="EMBL/GenBank/DDBJ databases">
        <title>Genomic Encyclopedia of Type Strains, Phase III (KMG-III): the genomes of soil and plant-associated and newly described type strains.</title>
        <authorList>
            <person name="Whitman W."/>
        </authorList>
    </citation>
    <scope>NUCLEOTIDE SEQUENCE [LARGE SCALE GENOMIC DNA]</scope>
    <source>
        <strain evidence="4 5">CECT 8693</strain>
    </source>
</reference>
<feature type="binding site" evidence="3">
    <location>
        <position position="55"/>
    </location>
    <ligand>
        <name>Mg(2+)</name>
        <dbReference type="ChEBI" id="CHEBI:18420"/>
        <label>1</label>
    </ligand>
</feature>
<keyword evidence="5" id="KW-1185">Reference proteome</keyword>
<evidence type="ECO:0000256" key="2">
    <source>
        <dbReference type="ARBA" id="ARBA00022801"/>
    </source>
</evidence>
<dbReference type="InterPro" id="IPR050792">
    <property type="entry name" value="ADP-ribosylglycohydrolase"/>
</dbReference>
<feature type="binding site" evidence="3">
    <location>
        <position position="254"/>
    </location>
    <ligand>
        <name>Mg(2+)</name>
        <dbReference type="ChEBI" id="CHEBI:18420"/>
        <label>1</label>
    </ligand>
</feature>
<evidence type="ECO:0000313" key="4">
    <source>
        <dbReference type="EMBL" id="MBA9086541.1"/>
    </source>
</evidence>
<keyword evidence="4" id="KW-0326">Glycosidase</keyword>
<evidence type="ECO:0000313" key="5">
    <source>
        <dbReference type="Proteomes" id="UP000567067"/>
    </source>
</evidence>
<accession>A0A7W3XSG9</accession>
<dbReference type="PANTHER" id="PTHR16222:SF24">
    <property type="entry name" value="ADP-RIBOSYLHYDROLASE ARH3"/>
    <property type="match status" value="1"/>
</dbReference>
<organism evidence="4 5">
    <name type="scientific">Fontibacillus solani</name>
    <dbReference type="NCBI Taxonomy" id="1572857"/>
    <lineage>
        <taxon>Bacteria</taxon>
        <taxon>Bacillati</taxon>
        <taxon>Bacillota</taxon>
        <taxon>Bacilli</taxon>
        <taxon>Bacillales</taxon>
        <taxon>Paenibacillaceae</taxon>
        <taxon>Fontibacillus</taxon>
    </lineage>
</organism>
<dbReference type="EMBL" id="JACJIP010000019">
    <property type="protein sequence ID" value="MBA9086541.1"/>
    <property type="molecule type" value="Genomic_DNA"/>
</dbReference>
<keyword evidence="3" id="KW-0460">Magnesium</keyword>
<dbReference type="EC" id="3.2.2.24" evidence="4"/>
<evidence type="ECO:0000256" key="1">
    <source>
        <dbReference type="ARBA" id="ARBA00010702"/>
    </source>
</evidence>
<comment type="cofactor">
    <cofactor evidence="3">
        <name>Mg(2+)</name>
        <dbReference type="ChEBI" id="CHEBI:18420"/>
    </cofactor>
    <text evidence="3">Binds 2 magnesium ions per subunit.</text>
</comment>
<dbReference type="AlphaFoldDB" id="A0A7W3XSG9"/>
<keyword evidence="3" id="KW-0479">Metal-binding</keyword>
<sequence length="309" mass="33723">MILDKLSGAMFGVAVGDALGAPVEFMDKSEIRKKFGVLNEMVGGGWLNLSPGEVTDDTEMSICVAEGIIENCENPVPAIGHRFITWAQHTKDIGNTCSLSINRAKQAMRRQSDSNSEVGIWIRVAHETHQLLEIAGSGSAGNGGLMRTIYPALYYQEEKRAAEIAILQSQMTHYDAVSSQACSDYVRVIHRLLRGMSLLELRQFIEMHYPICLEQAFVNTSGYVLDTLHAAFNAVLTTDSFEKALIKAVNSGGDTDTVGAVTGGLAGAQYGYSNIPKRWLQALSPTIQSCLDRLVDEAHRNNDIKVGSR</sequence>
<name>A0A7W3XSG9_9BACL</name>
<dbReference type="Proteomes" id="UP000567067">
    <property type="component" value="Unassembled WGS sequence"/>
</dbReference>
<dbReference type="InterPro" id="IPR036705">
    <property type="entry name" value="Ribosyl_crysJ1_sf"/>
</dbReference>
<feature type="binding site" evidence="3">
    <location>
        <position position="56"/>
    </location>
    <ligand>
        <name>Mg(2+)</name>
        <dbReference type="ChEBI" id="CHEBI:18420"/>
        <label>1</label>
    </ligand>
</feature>
<dbReference type="Pfam" id="PF03747">
    <property type="entry name" value="ADP_ribosyl_GH"/>
    <property type="match status" value="1"/>
</dbReference>
<dbReference type="InterPro" id="IPR005502">
    <property type="entry name" value="Ribosyl_crysJ1"/>
</dbReference>
<dbReference type="RefSeq" id="WP_182536758.1">
    <property type="nucleotide sequence ID" value="NZ_JACJIP010000019.1"/>
</dbReference>
<evidence type="ECO:0000256" key="3">
    <source>
        <dbReference type="PIRSR" id="PIRSR605502-1"/>
    </source>
</evidence>
<comment type="caution">
    <text evidence="4">The sequence shown here is derived from an EMBL/GenBank/DDBJ whole genome shotgun (WGS) entry which is preliminary data.</text>
</comment>
<gene>
    <name evidence="4" type="ORF">FHR92_003019</name>
</gene>
<comment type="similarity">
    <text evidence="1">Belongs to the ADP-ribosylglycohydrolase family.</text>
</comment>
<proteinExistence type="inferred from homology"/>
<dbReference type="PANTHER" id="PTHR16222">
    <property type="entry name" value="ADP-RIBOSYLGLYCOHYDROLASE"/>
    <property type="match status" value="1"/>
</dbReference>
<feature type="binding site" evidence="3">
    <location>
        <position position="257"/>
    </location>
    <ligand>
        <name>Mg(2+)</name>
        <dbReference type="ChEBI" id="CHEBI:18420"/>
        <label>1</label>
    </ligand>
</feature>
<dbReference type="Gene3D" id="1.10.4080.10">
    <property type="entry name" value="ADP-ribosylation/Crystallin J1"/>
    <property type="match status" value="1"/>
</dbReference>
<feature type="binding site" evidence="3">
    <location>
        <position position="57"/>
    </location>
    <ligand>
        <name>Mg(2+)</name>
        <dbReference type="ChEBI" id="CHEBI:18420"/>
        <label>1</label>
    </ligand>
</feature>
<protein>
    <submittedName>
        <fullName evidence="4">ADP-ribosyl-[dinitrogen reductase] hydrolase</fullName>
        <ecNumber evidence="4">3.2.2.24</ecNumber>
    </submittedName>
</protein>
<dbReference type="SUPFAM" id="SSF101478">
    <property type="entry name" value="ADP-ribosylglycohydrolase"/>
    <property type="match status" value="1"/>
</dbReference>
<dbReference type="GO" id="GO:0046872">
    <property type="term" value="F:metal ion binding"/>
    <property type="evidence" value="ECO:0007669"/>
    <property type="project" value="UniProtKB-KW"/>
</dbReference>
<keyword evidence="2 4" id="KW-0378">Hydrolase</keyword>
<dbReference type="GO" id="GO:0047407">
    <property type="term" value="F:ADP-ribosyl-[dinitrogen reductase] hydrolase activity"/>
    <property type="evidence" value="ECO:0007669"/>
    <property type="project" value="UniProtKB-EC"/>
</dbReference>
<feature type="binding site" evidence="3">
    <location>
        <position position="256"/>
    </location>
    <ligand>
        <name>Mg(2+)</name>
        <dbReference type="ChEBI" id="CHEBI:18420"/>
        <label>1</label>
    </ligand>
</feature>